<dbReference type="PROSITE" id="PS50887">
    <property type="entry name" value="GGDEF"/>
    <property type="match status" value="1"/>
</dbReference>
<dbReference type="GO" id="GO:0052621">
    <property type="term" value="F:diguanylate cyclase activity"/>
    <property type="evidence" value="ECO:0007669"/>
    <property type="project" value="UniProtKB-EC"/>
</dbReference>
<sequence>MTELVFSQWELRGFIEDIITSFDYHSLTKSLLHVKESLKLEYVQVFLYDTPIQYEEWLPPQTANNIIELRGDTISEFDSREQQVPFEHIEHRDKAQSKRLTILYMPIFFNKEQTGILLLEYKRNIPIDAYESIRMGIATAIKGASLIKEVQKISITDDLTKLYNRRGFLTLSYSRLARLKRTNTVAGLMFIDLDGLKVINDTLGHKAGDTAIAATAQILKNSVREEDIIGRIGGDEFTIFASQIDATTIGIIVERIRKNFASYNTAHPENGFTLSCSIGYSLLENYTERAFNAVLTKADSLLYEEKRRKRKAGVSRK</sequence>
<dbReference type="STRING" id="1313304.CALK_0552"/>
<dbReference type="InterPro" id="IPR029787">
    <property type="entry name" value="Nucleotide_cyclase"/>
</dbReference>
<dbReference type="EMBL" id="ASJR01000004">
    <property type="protein sequence ID" value="ERP38785.1"/>
    <property type="molecule type" value="Genomic_DNA"/>
</dbReference>
<dbReference type="EC" id="2.7.7.65" evidence="1"/>
<dbReference type="SUPFAM" id="SSF55073">
    <property type="entry name" value="Nucleotide cyclase"/>
    <property type="match status" value="1"/>
</dbReference>
<dbReference type="eggNOG" id="COG3706">
    <property type="taxonomic scope" value="Bacteria"/>
</dbReference>
<accession>U7D774</accession>
<dbReference type="RefSeq" id="WP_022636084.1">
    <property type="nucleotide sequence ID" value="NZ_ASJR01000004.1"/>
</dbReference>
<protein>
    <recommendedName>
        <fullName evidence="1">diguanylate cyclase</fullName>
        <ecNumber evidence="1">2.7.7.65</ecNumber>
    </recommendedName>
</protein>
<comment type="caution">
    <text evidence="4">The sequence shown here is derived from an EMBL/GenBank/DDBJ whole genome shotgun (WGS) entry which is preliminary data.</text>
</comment>
<dbReference type="CDD" id="cd01949">
    <property type="entry name" value="GGDEF"/>
    <property type="match status" value="1"/>
</dbReference>
<dbReference type="GO" id="GO:0043709">
    <property type="term" value="P:cell adhesion involved in single-species biofilm formation"/>
    <property type="evidence" value="ECO:0007669"/>
    <property type="project" value="TreeGrafter"/>
</dbReference>
<dbReference type="GO" id="GO:0005886">
    <property type="term" value="C:plasma membrane"/>
    <property type="evidence" value="ECO:0007669"/>
    <property type="project" value="TreeGrafter"/>
</dbReference>
<evidence type="ECO:0000259" key="3">
    <source>
        <dbReference type="PROSITE" id="PS50887"/>
    </source>
</evidence>
<dbReference type="InterPro" id="IPR050469">
    <property type="entry name" value="Diguanylate_Cyclase"/>
</dbReference>
<gene>
    <name evidence="4" type="ORF">CALK_0552</name>
</gene>
<dbReference type="Proteomes" id="UP000017148">
    <property type="component" value="Unassembled WGS sequence"/>
</dbReference>
<dbReference type="NCBIfam" id="TIGR00254">
    <property type="entry name" value="GGDEF"/>
    <property type="match status" value="1"/>
</dbReference>
<name>U7D774_9BACT</name>
<comment type="catalytic activity">
    <reaction evidence="2">
        <text>2 GTP = 3',3'-c-di-GMP + 2 diphosphate</text>
        <dbReference type="Rhea" id="RHEA:24898"/>
        <dbReference type="ChEBI" id="CHEBI:33019"/>
        <dbReference type="ChEBI" id="CHEBI:37565"/>
        <dbReference type="ChEBI" id="CHEBI:58805"/>
        <dbReference type="EC" id="2.7.7.65"/>
    </reaction>
</comment>
<feature type="domain" description="GGDEF" evidence="3">
    <location>
        <begin position="184"/>
        <end position="317"/>
    </location>
</feature>
<evidence type="ECO:0000256" key="2">
    <source>
        <dbReference type="ARBA" id="ARBA00034247"/>
    </source>
</evidence>
<keyword evidence="5" id="KW-1185">Reference proteome</keyword>
<reference evidence="4 5" key="1">
    <citation type="journal article" date="2013" name="Environ. Microbiol.">
        <title>Genome analysis of Chitinivibrio alkaliphilus gen. nov., sp. nov., a novel extremely haloalkaliphilic anaerobic chitinolytic bacterium from the candidate phylum Termite Group 3.</title>
        <authorList>
            <person name="Sorokin D.Y."/>
            <person name="Gumerov V.M."/>
            <person name="Rakitin A.L."/>
            <person name="Beletsky A.V."/>
            <person name="Damste J.S."/>
            <person name="Muyzer G."/>
            <person name="Mardanov A.V."/>
            <person name="Ravin N.V."/>
        </authorList>
    </citation>
    <scope>NUCLEOTIDE SEQUENCE [LARGE SCALE GENOMIC DNA]</scope>
    <source>
        <strain evidence="4 5">ACht1</strain>
    </source>
</reference>
<dbReference type="AlphaFoldDB" id="U7D774"/>
<proteinExistence type="predicted"/>
<dbReference type="PANTHER" id="PTHR45138:SF9">
    <property type="entry name" value="DIGUANYLATE CYCLASE DGCM-RELATED"/>
    <property type="match status" value="1"/>
</dbReference>
<evidence type="ECO:0000313" key="5">
    <source>
        <dbReference type="Proteomes" id="UP000017148"/>
    </source>
</evidence>
<dbReference type="Gene3D" id="3.30.70.270">
    <property type="match status" value="1"/>
</dbReference>
<dbReference type="OrthoDB" id="9812358at2"/>
<organism evidence="4 5">
    <name type="scientific">Chitinivibrio alkaliphilus ACht1</name>
    <dbReference type="NCBI Taxonomy" id="1313304"/>
    <lineage>
        <taxon>Bacteria</taxon>
        <taxon>Pseudomonadati</taxon>
        <taxon>Fibrobacterota</taxon>
        <taxon>Chitinivibrionia</taxon>
        <taxon>Chitinivibrionales</taxon>
        <taxon>Chitinivibrionaceae</taxon>
        <taxon>Chitinivibrio</taxon>
    </lineage>
</organism>
<evidence type="ECO:0000256" key="1">
    <source>
        <dbReference type="ARBA" id="ARBA00012528"/>
    </source>
</evidence>
<dbReference type="Pfam" id="PF00990">
    <property type="entry name" value="GGDEF"/>
    <property type="match status" value="1"/>
</dbReference>
<dbReference type="InterPro" id="IPR000160">
    <property type="entry name" value="GGDEF_dom"/>
</dbReference>
<dbReference type="InterPro" id="IPR043128">
    <property type="entry name" value="Rev_trsase/Diguanyl_cyclase"/>
</dbReference>
<dbReference type="SMART" id="SM00267">
    <property type="entry name" value="GGDEF"/>
    <property type="match status" value="1"/>
</dbReference>
<evidence type="ECO:0000313" key="4">
    <source>
        <dbReference type="EMBL" id="ERP38785.1"/>
    </source>
</evidence>
<dbReference type="PANTHER" id="PTHR45138">
    <property type="entry name" value="REGULATORY COMPONENTS OF SENSORY TRANSDUCTION SYSTEM"/>
    <property type="match status" value="1"/>
</dbReference>
<dbReference type="GO" id="GO:1902201">
    <property type="term" value="P:negative regulation of bacterial-type flagellum-dependent cell motility"/>
    <property type="evidence" value="ECO:0007669"/>
    <property type="project" value="TreeGrafter"/>
</dbReference>